<organism evidence="3 4">
    <name type="scientific">Aspergillus candidus</name>
    <dbReference type="NCBI Taxonomy" id="41067"/>
    <lineage>
        <taxon>Eukaryota</taxon>
        <taxon>Fungi</taxon>
        <taxon>Dikarya</taxon>
        <taxon>Ascomycota</taxon>
        <taxon>Pezizomycotina</taxon>
        <taxon>Eurotiomycetes</taxon>
        <taxon>Eurotiomycetidae</taxon>
        <taxon>Eurotiales</taxon>
        <taxon>Aspergillaceae</taxon>
        <taxon>Aspergillus</taxon>
        <taxon>Aspergillus subgen. Circumdati</taxon>
    </lineage>
</organism>
<dbReference type="OrthoDB" id="5976022at2759"/>
<accession>A0A2I2F454</accession>
<dbReference type="CDD" id="cd00876">
    <property type="entry name" value="Ras"/>
    <property type="match status" value="1"/>
</dbReference>
<evidence type="ECO:0000256" key="2">
    <source>
        <dbReference type="ARBA" id="ARBA00023134"/>
    </source>
</evidence>
<dbReference type="PROSITE" id="PS51421">
    <property type="entry name" value="RAS"/>
    <property type="match status" value="1"/>
</dbReference>
<dbReference type="AlphaFoldDB" id="A0A2I2F454"/>
<dbReference type="Pfam" id="PF00071">
    <property type="entry name" value="Ras"/>
    <property type="match status" value="1"/>
</dbReference>
<dbReference type="PROSITE" id="PS51420">
    <property type="entry name" value="RHO"/>
    <property type="match status" value="1"/>
</dbReference>
<dbReference type="FunFam" id="3.40.50.300:FF:001447">
    <property type="entry name" value="Ras-related protein Rab-1B"/>
    <property type="match status" value="1"/>
</dbReference>
<name>A0A2I2F454_ASPCN</name>
<keyword evidence="1" id="KW-0547">Nucleotide-binding</keyword>
<dbReference type="PROSITE" id="PS51419">
    <property type="entry name" value="RAB"/>
    <property type="match status" value="1"/>
</dbReference>
<dbReference type="GeneID" id="36523974"/>
<evidence type="ECO:0000313" key="4">
    <source>
        <dbReference type="Proteomes" id="UP000234585"/>
    </source>
</evidence>
<dbReference type="InterPro" id="IPR020849">
    <property type="entry name" value="Small_GTPase_Ras-type"/>
</dbReference>
<evidence type="ECO:0000313" key="3">
    <source>
        <dbReference type="EMBL" id="PLB35417.1"/>
    </source>
</evidence>
<dbReference type="SUPFAM" id="SSF52540">
    <property type="entry name" value="P-loop containing nucleoside triphosphate hydrolases"/>
    <property type="match status" value="1"/>
</dbReference>
<protein>
    <submittedName>
        <fullName evidence="3">Ras-like protein Ras1</fullName>
    </submittedName>
</protein>
<dbReference type="GO" id="GO:0003924">
    <property type="term" value="F:GTPase activity"/>
    <property type="evidence" value="ECO:0007669"/>
    <property type="project" value="InterPro"/>
</dbReference>
<gene>
    <name evidence="3" type="ORF">BDW47DRAFT_128207</name>
</gene>
<keyword evidence="2" id="KW-0342">GTP-binding</keyword>
<dbReference type="GO" id="GO:0007165">
    <property type="term" value="P:signal transduction"/>
    <property type="evidence" value="ECO:0007669"/>
    <property type="project" value="InterPro"/>
</dbReference>
<dbReference type="InterPro" id="IPR005225">
    <property type="entry name" value="Small_GTP-bd"/>
</dbReference>
<dbReference type="STRING" id="41067.A0A2I2F454"/>
<dbReference type="EMBL" id="KZ559163">
    <property type="protein sequence ID" value="PLB35417.1"/>
    <property type="molecule type" value="Genomic_DNA"/>
</dbReference>
<evidence type="ECO:0000256" key="1">
    <source>
        <dbReference type="ARBA" id="ARBA00022741"/>
    </source>
</evidence>
<dbReference type="SMART" id="SM00173">
    <property type="entry name" value="RAS"/>
    <property type="match status" value="1"/>
</dbReference>
<keyword evidence="4" id="KW-1185">Reference proteome</keyword>
<dbReference type="InterPro" id="IPR027417">
    <property type="entry name" value="P-loop_NTPase"/>
</dbReference>
<dbReference type="Gene3D" id="3.40.50.300">
    <property type="entry name" value="P-loop containing nucleotide triphosphate hydrolases"/>
    <property type="match status" value="1"/>
</dbReference>
<dbReference type="PRINTS" id="PR00449">
    <property type="entry name" value="RASTRNSFRMNG"/>
</dbReference>
<dbReference type="NCBIfam" id="TIGR00231">
    <property type="entry name" value="small_GTP"/>
    <property type="match status" value="1"/>
</dbReference>
<reference evidence="3 4" key="1">
    <citation type="submission" date="2017-12" db="EMBL/GenBank/DDBJ databases">
        <authorList>
            <consortium name="DOE Joint Genome Institute"/>
            <person name="Haridas S."/>
            <person name="Kjaerbolling I."/>
            <person name="Vesth T.C."/>
            <person name="Frisvad J.C."/>
            <person name="Nybo J.L."/>
            <person name="Theobald S."/>
            <person name="Kuo A."/>
            <person name="Bowyer P."/>
            <person name="Matsuda Y."/>
            <person name="Mondo S."/>
            <person name="Lyhne E.K."/>
            <person name="Kogle M.E."/>
            <person name="Clum A."/>
            <person name="Lipzen A."/>
            <person name="Salamov A."/>
            <person name="Ngan C.Y."/>
            <person name="Daum C."/>
            <person name="Chiniquy J."/>
            <person name="Barry K."/>
            <person name="LaButti K."/>
            <person name="Simmons B.A."/>
            <person name="Magnuson J.K."/>
            <person name="Mortensen U.H."/>
            <person name="Larsen T.O."/>
            <person name="Grigoriev I.V."/>
            <person name="Baker S.E."/>
            <person name="Andersen M.R."/>
            <person name="Nordberg H.P."/>
            <person name="Cantor M.N."/>
            <person name="Hua S.X."/>
        </authorList>
    </citation>
    <scope>NUCLEOTIDE SEQUENCE [LARGE SCALE GENOMIC DNA]</scope>
    <source>
        <strain evidence="3 4">CBS 102.13</strain>
    </source>
</reference>
<dbReference type="Proteomes" id="UP000234585">
    <property type="component" value="Unassembled WGS sequence"/>
</dbReference>
<dbReference type="PANTHER" id="PTHR24070">
    <property type="entry name" value="RAS, DI-RAS, AND RHEB FAMILY MEMBERS OF SMALL GTPASE SUPERFAMILY"/>
    <property type="match status" value="1"/>
</dbReference>
<dbReference type="InterPro" id="IPR001806">
    <property type="entry name" value="Small_GTPase"/>
</dbReference>
<dbReference type="SMART" id="SM00174">
    <property type="entry name" value="RHO"/>
    <property type="match status" value="1"/>
</dbReference>
<proteinExistence type="predicted"/>
<sequence length="216" mass="23837">MQDKFNVVVIGDEAVGKSALIIRLCLDHFPESHAPTADDTIRKPAVIDNKSCLVNIIDTAGRDEYASQLEEWMSHGDAFLLAYDVTSRASFDHVIKYYKQVRRMKLGRGLAKLSSERMLLRSPHAVSVVLVGNKIDLAESRVISTEEGRRRAASLGCGYTETSAKENVNVEEPFVMAVRWLRQGRRPDSEADADAKKSGCSGLKACPPGRSKCTIL</sequence>
<dbReference type="GO" id="GO:0005525">
    <property type="term" value="F:GTP binding"/>
    <property type="evidence" value="ECO:0007669"/>
    <property type="project" value="UniProtKB-KW"/>
</dbReference>
<dbReference type="SMART" id="SM00175">
    <property type="entry name" value="RAB"/>
    <property type="match status" value="1"/>
</dbReference>
<dbReference type="RefSeq" id="XP_024669429.1">
    <property type="nucleotide sequence ID" value="XM_024816814.1"/>
</dbReference>
<dbReference type="GO" id="GO:0016020">
    <property type="term" value="C:membrane"/>
    <property type="evidence" value="ECO:0007669"/>
    <property type="project" value="InterPro"/>
</dbReference>